<dbReference type="eggNOG" id="COG0577">
    <property type="taxonomic scope" value="Bacteria"/>
</dbReference>
<keyword evidence="5 7" id="KW-0472">Membrane</keyword>
<dbReference type="PANTHER" id="PTHR30572">
    <property type="entry name" value="MEMBRANE COMPONENT OF TRANSPORTER-RELATED"/>
    <property type="match status" value="1"/>
</dbReference>
<keyword evidence="4 7" id="KW-1133">Transmembrane helix</keyword>
<sequence>MVVENLKMAIAALVANKMRSFLTMLGIIIGIGSVIAIVAIGDTVRRIVSSIYENFGATQSIIYPNFQDDSGYRLSDDFTKDDIETLKKVFGNQLAYIDTNGSASGDVKTRMGINKVTLTGADYNFIDFQSFKITSGRFFSQSDIKQQRYVAVIEDTAALKMFGTENATGRTFRQKLNGALREFLVIGIYHLDISPVQKLFMGNNQSVSAYIPSSFFYGNDESTAFSLRIFADKSFKGEKLARFNNDFIEYLAKMKNRKKEDYYIVDVGAQMSQVDQFLGGVSVAMGGIAAISLLVGGIGIMNIMLVSVTERTREIGTRKALGATTGDILTQFLIESAVISAIGGTIGIIIASAGMSIVGALLKQSVVIKPVAVLLAVGFSAVVGIFFGIYPAQKAAKRDPIECLRYE</sequence>
<evidence type="ECO:0000313" key="10">
    <source>
        <dbReference type="EMBL" id="EHI56176.1"/>
    </source>
</evidence>
<dbReference type="PANTHER" id="PTHR30572:SF4">
    <property type="entry name" value="ABC TRANSPORTER PERMEASE YTRF"/>
    <property type="match status" value="1"/>
</dbReference>
<dbReference type="OrthoDB" id="9770036at2"/>
<feature type="transmembrane region" description="Helical" evidence="7">
    <location>
        <begin position="371"/>
        <end position="390"/>
    </location>
</feature>
<evidence type="ECO:0000256" key="6">
    <source>
        <dbReference type="ARBA" id="ARBA00038076"/>
    </source>
</evidence>
<evidence type="ECO:0008006" key="12">
    <source>
        <dbReference type="Google" id="ProtNLM"/>
    </source>
</evidence>
<comment type="caution">
    <text evidence="10">The sequence shown here is derived from an EMBL/GenBank/DDBJ whole genome shotgun (WGS) entry which is preliminary data.</text>
</comment>
<dbReference type="GO" id="GO:0022857">
    <property type="term" value="F:transmembrane transporter activity"/>
    <property type="evidence" value="ECO:0007669"/>
    <property type="project" value="TreeGrafter"/>
</dbReference>
<dbReference type="RefSeq" id="WP_005539874.1">
    <property type="nucleotide sequence ID" value="NZ_JH378830.1"/>
</dbReference>
<evidence type="ECO:0000313" key="11">
    <source>
        <dbReference type="Proteomes" id="UP000003011"/>
    </source>
</evidence>
<evidence type="ECO:0000256" key="3">
    <source>
        <dbReference type="ARBA" id="ARBA00022692"/>
    </source>
</evidence>
<keyword evidence="2" id="KW-1003">Cell membrane</keyword>
<evidence type="ECO:0000259" key="9">
    <source>
        <dbReference type="Pfam" id="PF12704"/>
    </source>
</evidence>
<dbReference type="Pfam" id="PF02687">
    <property type="entry name" value="FtsX"/>
    <property type="match status" value="1"/>
</dbReference>
<dbReference type="STRING" id="679200.HMPREF9333_00706"/>
<dbReference type="InterPro" id="IPR003838">
    <property type="entry name" value="ABC3_permease_C"/>
</dbReference>
<dbReference type="InterPro" id="IPR025857">
    <property type="entry name" value="MacB_PCD"/>
</dbReference>
<proteinExistence type="inferred from homology"/>
<evidence type="ECO:0000256" key="2">
    <source>
        <dbReference type="ARBA" id="ARBA00022475"/>
    </source>
</evidence>
<dbReference type="AlphaFoldDB" id="G5GGL6"/>
<protein>
    <recommendedName>
        <fullName evidence="12">ABC3 transporter permease protein domain-containing protein</fullName>
    </recommendedName>
</protein>
<accession>G5GGL6</accession>
<dbReference type="Proteomes" id="UP000003011">
    <property type="component" value="Unassembled WGS sequence"/>
</dbReference>
<feature type="transmembrane region" description="Helical" evidence="7">
    <location>
        <begin position="277"/>
        <end position="307"/>
    </location>
</feature>
<evidence type="ECO:0000256" key="7">
    <source>
        <dbReference type="SAM" id="Phobius"/>
    </source>
</evidence>
<dbReference type="EMBL" id="ACZL01000012">
    <property type="protein sequence ID" value="EHI56176.1"/>
    <property type="molecule type" value="Genomic_DNA"/>
</dbReference>
<feature type="domain" description="MacB-like periplasmic core" evidence="9">
    <location>
        <begin position="20"/>
        <end position="215"/>
    </location>
</feature>
<feature type="transmembrane region" description="Helical" evidence="7">
    <location>
        <begin position="328"/>
        <end position="351"/>
    </location>
</feature>
<dbReference type="InterPro" id="IPR050250">
    <property type="entry name" value="Macrolide_Exporter_MacB"/>
</dbReference>
<name>G5GGL6_9FIRM</name>
<dbReference type="Pfam" id="PF12704">
    <property type="entry name" value="MacB_PCD"/>
    <property type="match status" value="1"/>
</dbReference>
<evidence type="ECO:0000256" key="5">
    <source>
        <dbReference type="ARBA" id="ARBA00023136"/>
    </source>
</evidence>
<keyword evidence="11" id="KW-1185">Reference proteome</keyword>
<gene>
    <name evidence="10" type="ORF">HMPREF9333_00706</name>
</gene>
<evidence type="ECO:0000256" key="4">
    <source>
        <dbReference type="ARBA" id="ARBA00022989"/>
    </source>
</evidence>
<reference evidence="10 11" key="1">
    <citation type="submission" date="2011-08" db="EMBL/GenBank/DDBJ databases">
        <title>The Genome Sequence of Johnsonella ignava ATCC 51276.</title>
        <authorList>
            <consortium name="The Broad Institute Genome Sequencing Platform"/>
            <person name="Earl A."/>
            <person name="Ward D."/>
            <person name="Feldgarden M."/>
            <person name="Gevers D."/>
            <person name="Izard J."/>
            <person name="Blanton J.M."/>
            <person name="Baranova O.V."/>
            <person name="Dewhirst F.E."/>
            <person name="Young S.K."/>
            <person name="Zeng Q."/>
            <person name="Gargeya S."/>
            <person name="Fitzgerald M."/>
            <person name="Haas B."/>
            <person name="Abouelleil A."/>
            <person name="Alvarado L."/>
            <person name="Arachchi H.M."/>
            <person name="Berlin A."/>
            <person name="Brown A."/>
            <person name="Chapman S.B."/>
            <person name="Chen Z."/>
            <person name="Dunbar C."/>
            <person name="Freedman E."/>
            <person name="Gearin G."/>
            <person name="Gellesch M."/>
            <person name="Goldberg J."/>
            <person name="Griggs A."/>
            <person name="Gujja S."/>
            <person name="Heiman D."/>
            <person name="Howarth C."/>
            <person name="Larson L."/>
            <person name="Lui A."/>
            <person name="MacDonald P.J.P."/>
            <person name="Montmayeur A."/>
            <person name="Murphy C."/>
            <person name="Neiman D."/>
            <person name="Pearson M."/>
            <person name="Priest M."/>
            <person name="Roberts A."/>
            <person name="Saif S."/>
            <person name="Shea T."/>
            <person name="Shenoy N."/>
            <person name="Sisk P."/>
            <person name="Stolte C."/>
            <person name="Sykes S."/>
            <person name="Wortman J."/>
            <person name="Nusbaum C."/>
            <person name="Birren B."/>
        </authorList>
    </citation>
    <scope>NUCLEOTIDE SEQUENCE [LARGE SCALE GENOMIC DNA]</scope>
    <source>
        <strain evidence="10 11">ATCC 51276</strain>
    </source>
</reference>
<dbReference type="PATRIC" id="fig|679200.3.peg.744"/>
<feature type="domain" description="ABC3 transporter permease C-terminal" evidence="8">
    <location>
        <begin position="288"/>
        <end position="400"/>
    </location>
</feature>
<comment type="similarity">
    <text evidence="6">Belongs to the ABC-4 integral membrane protein family.</text>
</comment>
<keyword evidence="3 7" id="KW-0812">Transmembrane</keyword>
<feature type="transmembrane region" description="Helical" evidence="7">
    <location>
        <begin position="21"/>
        <end position="41"/>
    </location>
</feature>
<evidence type="ECO:0000259" key="8">
    <source>
        <dbReference type="Pfam" id="PF02687"/>
    </source>
</evidence>
<comment type="subcellular location">
    <subcellularLocation>
        <location evidence="1">Cell membrane</location>
        <topology evidence="1">Multi-pass membrane protein</topology>
    </subcellularLocation>
</comment>
<dbReference type="GO" id="GO:0005886">
    <property type="term" value="C:plasma membrane"/>
    <property type="evidence" value="ECO:0007669"/>
    <property type="project" value="UniProtKB-SubCell"/>
</dbReference>
<dbReference type="HOGENOM" id="CLU_000604_8_0_9"/>
<evidence type="ECO:0000256" key="1">
    <source>
        <dbReference type="ARBA" id="ARBA00004651"/>
    </source>
</evidence>
<organism evidence="10 11">
    <name type="scientific">Johnsonella ignava ATCC 51276</name>
    <dbReference type="NCBI Taxonomy" id="679200"/>
    <lineage>
        <taxon>Bacteria</taxon>
        <taxon>Bacillati</taxon>
        <taxon>Bacillota</taxon>
        <taxon>Clostridia</taxon>
        <taxon>Lachnospirales</taxon>
        <taxon>Lachnospiraceae</taxon>
        <taxon>Johnsonella</taxon>
    </lineage>
</organism>